<comment type="caution">
    <text evidence="2">The sequence shown here is derived from an EMBL/GenBank/DDBJ whole genome shotgun (WGS) entry which is preliminary data.</text>
</comment>
<dbReference type="EMBL" id="QLSV01000005">
    <property type="protein sequence ID" value="RAR48582.1"/>
    <property type="molecule type" value="Genomic_DNA"/>
</dbReference>
<sequence length="99" mass="11681">MKASRTENQPNLSFRVILLGYVITMIFWILVQNLDVYRFAIVGALYEILWLPMLATIILLPSAAFYFWYKDKFNINSIFFYLLLVFVFTTGVSYFLISE</sequence>
<evidence type="ECO:0000313" key="3">
    <source>
        <dbReference type="Proteomes" id="UP000249518"/>
    </source>
</evidence>
<feature type="transmembrane region" description="Helical" evidence="1">
    <location>
        <begin position="78"/>
        <end position="97"/>
    </location>
</feature>
<dbReference type="Proteomes" id="UP000249518">
    <property type="component" value="Unassembled WGS sequence"/>
</dbReference>
<feature type="transmembrane region" description="Helical" evidence="1">
    <location>
        <begin position="12"/>
        <end position="30"/>
    </location>
</feature>
<accession>A0A328WQF2</accession>
<organism evidence="2 3">
    <name type="scientific">Flavobacterium lacus</name>
    <dbReference type="NCBI Taxonomy" id="1353778"/>
    <lineage>
        <taxon>Bacteria</taxon>
        <taxon>Pseudomonadati</taxon>
        <taxon>Bacteroidota</taxon>
        <taxon>Flavobacteriia</taxon>
        <taxon>Flavobacteriales</taxon>
        <taxon>Flavobacteriaceae</taxon>
        <taxon>Flavobacterium</taxon>
    </lineage>
</organism>
<name>A0A328WQF2_9FLAO</name>
<dbReference type="AlphaFoldDB" id="A0A328WQF2"/>
<feature type="transmembrane region" description="Helical" evidence="1">
    <location>
        <begin position="50"/>
        <end position="69"/>
    </location>
</feature>
<evidence type="ECO:0000256" key="1">
    <source>
        <dbReference type="SAM" id="Phobius"/>
    </source>
</evidence>
<gene>
    <name evidence="2" type="ORF">B0I10_105195</name>
</gene>
<proteinExistence type="predicted"/>
<keyword evidence="1" id="KW-0472">Membrane</keyword>
<keyword evidence="1" id="KW-1133">Transmembrane helix</keyword>
<keyword evidence="1" id="KW-0812">Transmembrane</keyword>
<reference evidence="2 3" key="1">
    <citation type="submission" date="2018-06" db="EMBL/GenBank/DDBJ databases">
        <title>Genomic Encyclopedia of Type Strains, Phase III (KMG-III): the genomes of soil and plant-associated and newly described type strains.</title>
        <authorList>
            <person name="Whitman W."/>
        </authorList>
    </citation>
    <scope>NUCLEOTIDE SEQUENCE [LARGE SCALE GENOMIC DNA]</scope>
    <source>
        <strain evidence="2 3">CGMCC 1.12504</strain>
    </source>
</reference>
<evidence type="ECO:0000313" key="2">
    <source>
        <dbReference type="EMBL" id="RAR48582.1"/>
    </source>
</evidence>
<protein>
    <submittedName>
        <fullName evidence="2">Uncharacterized protein</fullName>
    </submittedName>
</protein>
<keyword evidence="3" id="KW-1185">Reference proteome</keyword>